<keyword evidence="5 7" id="KW-1133">Transmembrane helix</keyword>
<comment type="subcellular location">
    <subcellularLocation>
        <location evidence="1 7">Cell membrane</location>
        <topology evidence="1 7">Multi-pass membrane protein</topology>
    </subcellularLocation>
</comment>
<evidence type="ECO:0000313" key="10">
    <source>
        <dbReference type="Proteomes" id="UP000184485"/>
    </source>
</evidence>
<feature type="transmembrane region" description="Helical" evidence="7">
    <location>
        <begin position="264"/>
        <end position="287"/>
    </location>
</feature>
<dbReference type="SUPFAM" id="SSF161098">
    <property type="entry name" value="MetI-like"/>
    <property type="match status" value="1"/>
</dbReference>
<dbReference type="Pfam" id="PF00528">
    <property type="entry name" value="BPD_transp_1"/>
    <property type="match status" value="1"/>
</dbReference>
<evidence type="ECO:0000256" key="4">
    <source>
        <dbReference type="ARBA" id="ARBA00022692"/>
    </source>
</evidence>
<reference evidence="9 10" key="1">
    <citation type="submission" date="2016-11" db="EMBL/GenBank/DDBJ databases">
        <authorList>
            <person name="Jaros S."/>
            <person name="Januszkiewicz K."/>
            <person name="Wedrychowicz H."/>
        </authorList>
    </citation>
    <scope>NUCLEOTIDE SEQUENCE [LARGE SCALE GENOMIC DNA]</scope>
    <source>
        <strain evidence="9 10">DSM 19436</strain>
    </source>
</reference>
<dbReference type="GO" id="GO:0055085">
    <property type="term" value="P:transmembrane transport"/>
    <property type="evidence" value="ECO:0007669"/>
    <property type="project" value="InterPro"/>
</dbReference>
<comment type="similarity">
    <text evidence="7">Belongs to the binding-protein-dependent transport system permease family.</text>
</comment>
<dbReference type="Gene3D" id="1.10.3720.10">
    <property type="entry name" value="MetI-like"/>
    <property type="match status" value="1"/>
</dbReference>
<evidence type="ECO:0000256" key="6">
    <source>
        <dbReference type="ARBA" id="ARBA00023136"/>
    </source>
</evidence>
<dbReference type="RefSeq" id="WP_084526882.1">
    <property type="nucleotide sequence ID" value="NZ_FQUP01000001.1"/>
</dbReference>
<name>A0A1M4XDC7_9HYPH</name>
<evidence type="ECO:0000313" key="9">
    <source>
        <dbReference type="EMBL" id="SHE91252.1"/>
    </source>
</evidence>
<dbReference type="InterPro" id="IPR000515">
    <property type="entry name" value="MetI-like"/>
</dbReference>
<feature type="transmembrane region" description="Helical" evidence="7">
    <location>
        <begin position="165"/>
        <end position="187"/>
    </location>
</feature>
<proteinExistence type="inferred from homology"/>
<dbReference type="OrthoDB" id="9815445at2"/>
<evidence type="ECO:0000256" key="7">
    <source>
        <dbReference type="RuleBase" id="RU363032"/>
    </source>
</evidence>
<organism evidence="9 10">
    <name type="scientific">Kaistia soli DSM 19436</name>
    <dbReference type="NCBI Taxonomy" id="1122133"/>
    <lineage>
        <taxon>Bacteria</taxon>
        <taxon>Pseudomonadati</taxon>
        <taxon>Pseudomonadota</taxon>
        <taxon>Alphaproteobacteria</taxon>
        <taxon>Hyphomicrobiales</taxon>
        <taxon>Kaistiaceae</taxon>
        <taxon>Kaistia</taxon>
    </lineage>
</organism>
<dbReference type="AlphaFoldDB" id="A0A1M4XDC7"/>
<dbReference type="STRING" id="1122133.SAMN02745157_1217"/>
<accession>A0A1M4XDC7</accession>
<dbReference type="CDD" id="cd06261">
    <property type="entry name" value="TM_PBP2"/>
    <property type="match status" value="1"/>
</dbReference>
<keyword evidence="3" id="KW-1003">Cell membrane</keyword>
<evidence type="ECO:0000256" key="2">
    <source>
        <dbReference type="ARBA" id="ARBA00022448"/>
    </source>
</evidence>
<keyword evidence="6 7" id="KW-0472">Membrane</keyword>
<dbReference type="InterPro" id="IPR035906">
    <property type="entry name" value="MetI-like_sf"/>
</dbReference>
<dbReference type="PANTHER" id="PTHR43744">
    <property type="entry name" value="ABC TRANSPORTER PERMEASE PROTEIN MG189-RELATED-RELATED"/>
    <property type="match status" value="1"/>
</dbReference>
<sequence length="302" mass="32844">MSNVLAPSQTPARRSLEARFGDTLAALGWRGLAELGLVYLALFVVLVQTIYPLFWVLSGSLKTKQEVITNVWGPPSGLAVSNYAEAWRMAGMGARILNSVGITMAALVILVLAATPCAYAIARLKFRGRIAVTAAIVAAMLVPPQVMAIPLFLVARDLGLINNRLGIAIIYAATSLPLSVFILRSFFMTLPADLEDAARVDGASRLAILVHIMLPLIRPGVALVLIFGFIEIWNDFFLAFLLLRKPELQTIPLGLVSFFQQYDSLWNLYFAALMITTLPVIVVFLLMQRQFIAGLTAGAVKG</sequence>
<evidence type="ECO:0000256" key="1">
    <source>
        <dbReference type="ARBA" id="ARBA00004651"/>
    </source>
</evidence>
<evidence type="ECO:0000259" key="8">
    <source>
        <dbReference type="PROSITE" id="PS50928"/>
    </source>
</evidence>
<feature type="domain" description="ABC transmembrane type-1" evidence="8">
    <location>
        <begin position="96"/>
        <end position="287"/>
    </location>
</feature>
<feature type="transmembrane region" description="Helical" evidence="7">
    <location>
        <begin position="37"/>
        <end position="57"/>
    </location>
</feature>
<keyword evidence="10" id="KW-1185">Reference proteome</keyword>
<dbReference type="PANTHER" id="PTHR43744:SF12">
    <property type="entry name" value="ABC TRANSPORTER PERMEASE PROTEIN MG189-RELATED"/>
    <property type="match status" value="1"/>
</dbReference>
<dbReference type="EMBL" id="FQUP01000001">
    <property type="protein sequence ID" value="SHE91252.1"/>
    <property type="molecule type" value="Genomic_DNA"/>
</dbReference>
<keyword evidence="4 7" id="KW-0812">Transmembrane</keyword>
<evidence type="ECO:0000256" key="3">
    <source>
        <dbReference type="ARBA" id="ARBA00022475"/>
    </source>
</evidence>
<feature type="transmembrane region" description="Helical" evidence="7">
    <location>
        <begin position="128"/>
        <end position="153"/>
    </location>
</feature>
<keyword evidence="2 7" id="KW-0813">Transport</keyword>
<evidence type="ECO:0000256" key="5">
    <source>
        <dbReference type="ARBA" id="ARBA00022989"/>
    </source>
</evidence>
<feature type="transmembrane region" description="Helical" evidence="7">
    <location>
        <begin position="96"/>
        <end position="122"/>
    </location>
</feature>
<dbReference type="GO" id="GO:0005886">
    <property type="term" value="C:plasma membrane"/>
    <property type="evidence" value="ECO:0007669"/>
    <property type="project" value="UniProtKB-SubCell"/>
</dbReference>
<dbReference type="PROSITE" id="PS50928">
    <property type="entry name" value="ABC_TM1"/>
    <property type="match status" value="1"/>
</dbReference>
<gene>
    <name evidence="9" type="ORF">SAMN02745157_1217</name>
</gene>
<dbReference type="Proteomes" id="UP000184485">
    <property type="component" value="Unassembled WGS sequence"/>
</dbReference>
<protein>
    <submittedName>
        <fullName evidence="9">Raffinose/stachyose/melibiose transport system permease protein</fullName>
    </submittedName>
</protein>